<keyword evidence="1" id="KW-0687">Ribonucleoprotein</keyword>
<name>A0A2P2LM43_RHIMU</name>
<evidence type="ECO:0000313" key="1">
    <source>
        <dbReference type="EMBL" id="MBX19043.1"/>
    </source>
</evidence>
<sequence>MLELRINENEI</sequence>
<protein>
    <submittedName>
        <fullName evidence="1">Heterogeneous nuclear ribonucleoprotein A1-like isoform X2</fullName>
    </submittedName>
</protein>
<accession>A0A2P2LM43</accession>
<dbReference type="EMBL" id="GGEC01038559">
    <property type="protein sequence ID" value="MBX19043.1"/>
    <property type="molecule type" value="Transcribed_RNA"/>
</dbReference>
<reference evidence="1" key="1">
    <citation type="submission" date="2018-02" db="EMBL/GenBank/DDBJ databases">
        <title>Rhizophora mucronata_Transcriptome.</title>
        <authorList>
            <person name="Meera S.P."/>
            <person name="Sreeshan A."/>
            <person name="Augustine A."/>
        </authorList>
    </citation>
    <scope>NUCLEOTIDE SEQUENCE</scope>
    <source>
        <tissue evidence="1">Leaf</tissue>
    </source>
</reference>
<organism evidence="1">
    <name type="scientific">Rhizophora mucronata</name>
    <name type="common">Asiatic mangrove</name>
    <dbReference type="NCBI Taxonomy" id="61149"/>
    <lineage>
        <taxon>Eukaryota</taxon>
        <taxon>Viridiplantae</taxon>
        <taxon>Streptophyta</taxon>
        <taxon>Embryophyta</taxon>
        <taxon>Tracheophyta</taxon>
        <taxon>Spermatophyta</taxon>
        <taxon>Magnoliopsida</taxon>
        <taxon>eudicotyledons</taxon>
        <taxon>Gunneridae</taxon>
        <taxon>Pentapetalae</taxon>
        <taxon>rosids</taxon>
        <taxon>fabids</taxon>
        <taxon>Malpighiales</taxon>
        <taxon>Rhizophoraceae</taxon>
        <taxon>Rhizophora</taxon>
    </lineage>
</organism>
<dbReference type="GO" id="GO:1990904">
    <property type="term" value="C:ribonucleoprotein complex"/>
    <property type="evidence" value="ECO:0007669"/>
    <property type="project" value="UniProtKB-KW"/>
</dbReference>
<proteinExistence type="predicted"/>